<protein>
    <recommendedName>
        <fullName evidence="2">Tc1-like transposase DDE domain-containing protein</fullName>
    </recommendedName>
</protein>
<dbReference type="EMBL" id="GGMR01008555">
    <property type="protein sequence ID" value="MBY21174.1"/>
    <property type="molecule type" value="Transcribed_RNA"/>
</dbReference>
<sequence length="440" mass="51276">MSNTNKETLRKVIHKNPPGKAVGIRKKEILINIYNNKIKYEPNLKFSTLTKELSQETGIGIQTVRKTIRKYWDGQAITAKKRPIRLTLIEKINNFEKCAIRQKIHSFWFRHEIPTSKNILLATNADPNLPSIQFSSLKTLLKDLNFEYTRWNRNNCALTERKDIVLWRRKYLEDIRRYREEGRTIYYLEETWVNIGEYSHKELCVDIEKSGKSKRLIAVHIGSAKGFVEGGLLCFEPKNNMASYHDNINGDIYYDWFRGILPLLEKNSVIIMDNASHYSVANHVPTMSWKKNSILKWFENKGIVFDRPMVKVQLIEKVKEIRHTVDIYKKSVQEAINYNKAILRLPPHHSELNPIQSAWSVVNNHMKTNNSTSSNLDDIRQLINDGVRLVTPDMMANFVDHSVKEENKLWDLDFIVDDLLEEVVTESNTAVTVNLVTSNY</sequence>
<dbReference type="PANTHER" id="PTHR33939">
    <property type="entry name" value="PROTEIN CBG22215"/>
    <property type="match status" value="1"/>
</dbReference>
<proteinExistence type="predicted"/>
<reference evidence="1" key="1">
    <citation type="submission" date="2018-04" db="EMBL/GenBank/DDBJ databases">
        <title>Transcriptome of Schizaphis graminum biotype I.</title>
        <authorList>
            <person name="Scully E.D."/>
            <person name="Geib S.M."/>
            <person name="Palmer N.A."/>
            <person name="Koch K."/>
            <person name="Bradshaw J."/>
            <person name="Heng-Moss T."/>
            <person name="Sarath G."/>
        </authorList>
    </citation>
    <scope>NUCLEOTIDE SEQUENCE</scope>
</reference>
<name>A0A2S2NVL1_SCHGA</name>
<evidence type="ECO:0000313" key="1">
    <source>
        <dbReference type="EMBL" id="MBY21174.1"/>
    </source>
</evidence>
<accession>A0A2S2NVL1</accession>
<dbReference type="PANTHER" id="PTHR33939:SF1">
    <property type="entry name" value="DUF4371 DOMAIN-CONTAINING PROTEIN"/>
    <property type="match status" value="1"/>
</dbReference>
<gene>
    <name evidence="1" type="ORF">g.106175</name>
</gene>
<evidence type="ECO:0008006" key="2">
    <source>
        <dbReference type="Google" id="ProtNLM"/>
    </source>
</evidence>
<organism evidence="1">
    <name type="scientific">Schizaphis graminum</name>
    <name type="common">Green bug aphid</name>
    <dbReference type="NCBI Taxonomy" id="13262"/>
    <lineage>
        <taxon>Eukaryota</taxon>
        <taxon>Metazoa</taxon>
        <taxon>Ecdysozoa</taxon>
        <taxon>Arthropoda</taxon>
        <taxon>Hexapoda</taxon>
        <taxon>Insecta</taxon>
        <taxon>Pterygota</taxon>
        <taxon>Neoptera</taxon>
        <taxon>Paraneoptera</taxon>
        <taxon>Hemiptera</taxon>
        <taxon>Sternorrhyncha</taxon>
        <taxon>Aphidomorpha</taxon>
        <taxon>Aphidoidea</taxon>
        <taxon>Aphididae</taxon>
        <taxon>Aphidini</taxon>
        <taxon>Schizaphis</taxon>
    </lineage>
</organism>
<dbReference type="AlphaFoldDB" id="A0A2S2NVL1"/>
<dbReference type="InterPro" id="IPR036397">
    <property type="entry name" value="RNaseH_sf"/>
</dbReference>
<dbReference type="GO" id="GO:0003676">
    <property type="term" value="F:nucleic acid binding"/>
    <property type="evidence" value="ECO:0007669"/>
    <property type="project" value="InterPro"/>
</dbReference>
<dbReference type="Gene3D" id="3.30.420.10">
    <property type="entry name" value="Ribonuclease H-like superfamily/Ribonuclease H"/>
    <property type="match status" value="1"/>
</dbReference>